<name>A0A8D8KL60_CULPI</name>
<feature type="compositionally biased region" description="Basic and acidic residues" evidence="1">
    <location>
        <begin position="1"/>
        <end position="21"/>
    </location>
</feature>
<evidence type="ECO:0000313" key="2">
    <source>
        <dbReference type="EMBL" id="CAG6589587.1"/>
    </source>
</evidence>
<evidence type="ECO:0000256" key="1">
    <source>
        <dbReference type="SAM" id="MobiDB-lite"/>
    </source>
</evidence>
<feature type="region of interest" description="Disordered" evidence="1">
    <location>
        <begin position="82"/>
        <end position="117"/>
    </location>
</feature>
<sequence>MREELLELRADTKASETRGRTGDCTAEGPLDVHQPGGHDSVPAGTFVRAVWRDASGTSADSAVFAAAVLAYSDPQLVPSKRFRAGHHPAHSAVPSDSVADSRRFVVPSAGSTAGGQK</sequence>
<proteinExistence type="predicted"/>
<organism evidence="2">
    <name type="scientific">Culex pipiens</name>
    <name type="common">House mosquito</name>
    <dbReference type="NCBI Taxonomy" id="7175"/>
    <lineage>
        <taxon>Eukaryota</taxon>
        <taxon>Metazoa</taxon>
        <taxon>Ecdysozoa</taxon>
        <taxon>Arthropoda</taxon>
        <taxon>Hexapoda</taxon>
        <taxon>Insecta</taxon>
        <taxon>Pterygota</taxon>
        <taxon>Neoptera</taxon>
        <taxon>Endopterygota</taxon>
        <taxon>Diptera</taxon>
        <taxon>Nematocera</taxon>
        <taxon>Culicoidea</taxon>
        <taxon>Culicidae</taxon>
        <taxon>Culicinae</taxon>
        <taxon>Culicini</taxon>
        <taxon>Culex</taxon>
        <taxon>Culex</taxon>
    </lineage>
</organism>
<feature type="region of interest" description="Disordered" evidence="1">
    <location>
        <begin position="1"/>
        <end position="39"/>
    </location>
</feature>
<dbReference type="EMBL" id="HBUE01217120">
    <property type="protein sequence ID" value="CAG6537577.1"/>
    <property type="molecule type" value="Transcribed_RNA"/>
</dbReference>
<dbReference type="EMBL" id="HBUE01323672">
    <property type="protein sequence ID" value="CAG6589587.1"/>
    <property type="molecule type" value="Transcribed_RNA"/>
</dbReference>
<accession>A0A8D8KL60</accession>
<protein>
    <submittedName>
        <fullName evidence="2">(northern house mosquito) hypothetical protein</fullName>
    </submittedName>
</protein>
<dbReference type="AlphaFoldDB" id="A0A8D8KL60"/>
<reference evidence="2" key="1">
    <citation type="submission" date="2021-05" db="EMBL/GenBank/DDBJ databases">
        <authorList>
            <person name="Alioto T."/>
            <person name="Alioto T."/>
            <person name="Gomez Garrido J."/>
        </authorList>
    </citation>
    <scope>NUCLEOTIDE SEQUENCE</scope>
</reference>